<gene>
    <name evidence="2" type="ORF">Nans01_28220</name>
</gene>
<reference evidence="2" key="1">
    <citation type="submission" date="2023-02" db="EMBL/GenBank/DDBJ databases">
        <title>Nocardiopsis ansamitocini NBRC 112285.</title>
        <authorList>
            <person name="Ichikawa N."/>
            <person name="Sato H."/>
            <person name="Tonouchi N."/>
        </authorList>
    </citation>
    <scope>NUCLEOTIDE SEQUENCE</scope>
    <source>
        <strain evidence="2">NBRC 112285</strain>
    </source>
</reference>
<feature type="compositionally biased region" description="Polar residues" evidence="1">
    <location>
        <begin position="80"/>
        <end position="91"/>
    </location>
</feature>
<evidence type="ECO:0000313" key="3">
    <source>
        <dbReference type="Proteomes" id="UP001165092"/>
    </source>
</evidence>
<evidence type="ECO:0000256" key="1">
    <source>
        <dbReference type="SAM" id="MobiDB-lite"/>
    </source>
</evidence>
<evidence type="ECO:0000313" key="2">
    <source>
        <dbReference type="EMBL" id="GLU48471.1"/>
    </source>
</evidence>
<name>A0A9W6P7J1_9ACTN</name>
<dbReference type="EMBL" id="BSQG01000004">
    <property type="protein sequence ID" value="GLU48471.1"/>
    <property type="molecule type" value="Genomic_DNA"/>
</dbReference>
<organism evidence="2 3">
    <name type="scientific">Nocardiopsis ansamitocini</name>
    <dbReference type="NCBI Taxonomy" id="1670832"/>
    <lineage>
        <taxon>Bacteria</taxon>
        <taxon>Bacillati</taxon>
        <taxon>Actinomycetota</taxon>
        <taxon>Actinomycetes</taxon>
        <taxon>Streptosporangiales</taxon>
        <taxon>Nocardiopsidaceae</taxon>
        <taxon>Nocardiopsis</taxon>
    </lineage>
</organism>
<keyword evidence="3" id="KW-1185">Reference proteome</keyword>
<proteinExistence type="predicted"/>
<dbReference type="Proteomes" id="UP001165092">
    <property type="component" value="Unassembled WGS sequence"/>
</dbReference>
<protein>
    <submittedName>
        <fullName evidence="2">Uncharacterized protein</fullName>
    </submittedName>
</protein>
<feature type="compositionally biased region" description="Low complexity" evidence="1">
    <location>
        <begin position="92"/>
        <end position="102"/>
    </location>
</feature>
<feature type="compositionally biased region" description="Basic residues" evidence="1">
    <location>
        <begin position="45"/>
        <end position="55"/>
    </location>
</feature>
<accession>A0A9W6P7J1</accession>
<dbReference type="AlphaFoldDB" id="A0A9W6P7J1"/>
<feature type="compositionally biased region" description="Polar residues" evidence="1">
    <location>
        <begin position="103"/>
        <end position="112"/>
    </location>
</feature>
<comment type="caution">
    <text evidence="2">The sequence shown here is derived from an EMBL/GenBank/DDBJ whole genome shotgun (WGS) entry which is preliminary data.</text>
</comment>
<feature type="region of interest" description="Disordered" evidence="1">
    <location>
        <begin position="1"/>
        <end position="122"/>
    </location>
</feature>
<sequence>MAAQQQQAETAVAPRRRLRPTGPAPQDRIGRRGPPLAPAPALERKRVRRHLKTGMRRTQPDNHRRAPYPHAPTPNATTPNSTDSNGRQNANTTHPTKPTTGTANNGRSSCGPNRNADALATA</sequence>